<protein>
    <submittedName>
        <fullName evidence="1">DUF721 domain-containing protein</fullName>
    </submittedName>
</protein>
<sequence>MKYEPHTGRKKEAAPLESAFKELLKAYRLEDKYQEKLLISSWGELVGKTIADRTGNIYIRDKKLFVTITSGPIKKELQLSKSKLLVLIEDKVGKGVVEDLVFI</sequence>
<name>A0ABW0BZY7_9BACT</name>
<evidence type="ECO:0000313" key="2">
    <source>
        <dbReference type="Proteomes" id="UP001596163"/>
    </source>
</evidence>
<gene>
    <name evidence="1" type="ORF">ACFPIK_16035</name>
</gene>
<dbReference type="PANTHER" id="PTHR36456">
    <property type="entry name" value="UPF0232 PROTEIN SCO3875"/>
    <property type="match status" value="1"/>
</dbReference>
<dbReference type="Pfam" id="PF05258">
    <property type="entry name" value="DciA"/>
    <property type="match status" value="1"/>
</dbReference>
<organism evidence="1 2">
    <name type="scientific">Algoriphagus aquatilis</name>
    <dbReference type="NCBI Taxonomy" id="490186"/>
    <lineage>
        <taxon>Bacteria</taxon>
        <taxon>Pseudomonadati</taxon>
        <taxon>Bacteroidota</taxon>
        <taxon>Cytophagia</taxon>
        <taxon>Cytophagales</taxon>
        <taxon>Cyclobacteriaceae</taxon>
        <taxon>Algoriphagus</taxon>
    </lineage>
</organism>
<dbReference type="EMBL" id="JBHSKS010000016">
    <property type="protein sequence ID" value="MFC5193282.1"/>
    <property type="molecule type" value="Genomic_DNA"/>
</dbReference>
<reference evidence="2" key="1">
    <citation type="journal article" date="2019" name="Int. J. Syst. Evol. Microbiol.">
        <title>The Global Catalogue of Microorganisms (GCM) 10K type strain sequencing project: providing services to taxonomists for standard genome sequencing and annotation.</title>
        <authorList>
            <consortium name="The Broad Institute Genomics Platform"/>
            <consortium name="The Broad Institute Genome Sequencing Center for Infectious Disease"/>
            <person name="Wu L."/>
            <person name="Ma J."/>
        </authorList>
    </citation>
    <scope>NUCLEOTIDE SEQUENCE [LARGE SCALE GENOMIC DNA]</scope>
    <source>
        <strain evidence="2">CGMCC 1.7030</strain>
    </source>
</reference>
<accession>A0ABW0BZY7</accession>
<dbReference type="InterPro" id="IPR007922">
    <property type="entry name" value="DciA-like"/>
</dbReference>
<dbReference type="RefSeq" id="WP_377917075.1">
    <property type="nucleotide sequence ID" value="NZ_JBHSKS010000016.1"/>
</dbReference>
<evidence type="ECO:0000313" key="1">
    <source>
        <dbReference type="EMBL" id="MFC5193282.1"/>
    </source>
</evidence>
<proteinExistence type="predicted"/>
<keyword evidence="2" id="KW-1185">Reference proteome</keyword>
<dbReference type="Proteomes" id="UP001596163">
    <property type="component" value="Unassembled WGS sequence"/>
</dbReference>
<dbReference type="PANTHER" id="PTHR36456:SF1">
    <property type="entry name" value="UPF0232 PROTEIN SCO3875"/>
    <property type="match status" value="1"/>
</dbReference>
<comment type="caution">
    <text evidence="1">The sequence shown here is derived from an EMBL/GenBank/DDBJ whole genome shotgun (WGS) entry which is preliminary data.</text>
</comment>